<reference evidence="2 3" key="1">
    <citation type="journal article" date="2018" name="Antonie Van Leeuwenhoek">
        <title>Larkinella terrae sp. nov., isolated from soil on Jeju Island, South Korea.</title>
        <authorList>
            <person name="Ten L.N."/>
            <person name="Jeon J."/>
            <person name="Park S.J."/>
            <person name="Park S."/>
            <person name="Lee S.Y."/>
            <person name="Kim M.K."/>
            <person name="Jung H.Y."/>
        </authorList>
    </citation>
    <scope>NUCLEOTIDE SEQUENCE [LARGE SCALE GENOMIC DNA]</scope>
    <source>
        <strain evidence="2 3">KCTC 52001</strain>
    </source>
</reference>
<evidence type="ECO:0000259" key="1">
    <source>
        <dbReference type="PROSITE" id="PS50927"/>
    </source>
</evidence>
<protein>
    <recommendedName>
        <fullName evidence="1">Bulb-type lectin domain-containing protein</fullName>
    </recommendedName>
</protein>
<dbReference type="RefSeq" id="WP_154175899.1">
    <property type="nucleotide sequence ID" value="NZ_WJXZ01000009.1"/>
</dbReference>
<proteinExistence type="predicted"/>
<dbReference type="InterPro" id="IPR001480">
    <property type="entry name" value="Bulb-type_lectin_dom"/>
</dbReference>
<dbReference type="Gene3D" id="2.90.10.10">
    <property type="entry name" value="Bulb-type lectin domain"/>
    <property type="match status" value="1"/>
</dbReference>
<dbReference type="InterPro" id="IPR036426">
    <property type="entry name" value="Bulb-type_lectin_dom_sf"/>
</dbReference>
<sequence>MKKTIFFTLILAIGVNITLFAQRSRINQGQGVQVGQQLHSQNGNYVLRMQEDRNLCFYSDAQKGPQGMKHIWCANEKNLTGEILQLQKDGNLALYDKQGGHLWSTDTYRGTEAQKGHHLVIENSGMMVLYNSSDKPIWNNKEGRLY</sequence>
<name>A0A7K0EKY2_9BACT</name>
<accession>A0A7K0EKY2</accession>
<dbReference type="OrthoDB" id="785995at2"/>
<feature type="domain" description="Bulb-type lectin" evidence="1">
    <location>
        <begin position="23"/>
        <end position="142"/>
    </location>
</feature>
<organism evidence="2 3">
    <name type="scientific">Larkinella terrae</name>
    <dbReference type="NCBI Taxonomy" id="2025311"/>
    <lineage>
        <taxon>Bacteria</taxon>
        <taxon>Pseudomonadati</taxon>
        <taxon>Bacteroidota</taxon>
        <taxon>Cytophagia</taxon>
        <taxon>Cytophagales</taxon>
        <taxon>Spirosomataceae</taxon>
        <taxon>Larkinella</taxon>
    </lineage>
</organism>
<evidence type="ECO:0000313" key="3">
    <source>
        <dbReference type="Proteomes" id="UP000441754"/>
    </source>
</evidence>
<keyword evidence="3" id="KW-1185">Reference proteome</keyword>
<dbReference type="EMBL" id="WJXZ01000009">
    <property type="protein sequence ID" value="MRS62513.1"/>
    <property type="molecule type" value="Genomic_DNA"/>
</dbReference>
<dbReference type="SUPFAM" id="SSF51110">
    <property type="entry name" value="alpha-D-mannose-specific plant lectins"/>
    <property type="match status" value="1"/>
</dbReference>
<evidence type="ECO:0000313" key="2">
    <source>
        <dbReference type="EMBL" id="MRS62513.1"/>
    </source>
</evidence>
<gene>
    <name evidence="2" type="ORF">GJJ30_14520</name>
</gene>
<dbReference type="PROSITE" id="PS50927">
    <property type="entry name" value="BULB_LECTIN"/>
    <property type="match status" value="1"/>
</dbReference>
<comment type="caution">
    <text evidence="2">The sequence shown here is derived from an EMBL/GenBank/DDBJ whole genome shotgun (WGS) entry which is preliminary data.</text>
</comment>
<dbReference type="SMART" id="SM00108">
    <property type="entry name" value="B_lectin"/>
    <property type="match status" value="1"/>
</dbReference>
<dbReference type="Proteomes" id="UP000441754">
    <property type="component" value="Unassembled WGS sequence"/>
</dbReference>
<dbReference type="AlphaFoldDB" id="A0A7K0EKY2"/>